<reference evidence="1 2" key="1">
    <citation type="submission" date="2020-09" db="EMBL/GenBank/DDBJ databases">
        <authorList>
            <person name="Marshall N."/>
            <person name="Wilson M.E."/>
            <person name="Walker J.K."/>
            <person name="Johnson L."/>
            <person name="Sharma R."/>
            <person name="Carr E."/>
            <person name="Grose J.H."/>
        </authorList>
    </citation>
    <scope>NUCLEOTIDE SEQUENCE [LARGE SCALE GENOMIC DNA]</scope>
</reference>
<dbReference type="EMBL" id="MW021761">
    <property type="protein sequence ID" value="QPX75004.1"/>
    <property type="molecule type" value="Genomic_DNA"/>
</dbReference>
<proteinExistence type="predicted"/>
<dbReference type="RefSeq" id="YP_010774090.1">
    <property type="nucleotide sequence ID" value="NC_074751.1"/>
</dbReference>
<sequence length="86" mass="9697">MFSVSTGNHKKMISQKLDELIKQCGGLSGFARELQGQGFEKISHTAIRNWYESKSTHPLKKYHDAIKAVAKNRGFEITDDEAFPKA</sequence>
<accession>A0A7T3N9S2</accession>
<name>A0A7T3N9S2_9CAUD</name>
<dbReference type="KEGG" id="vg:80456991"/>
<evidence type="ECO:0000313" key="1">
    <source>
        <dbReference type="EMBL" id="QPX75004.1"/>
    </source>
</evidence>
<keyword evidence="2" id="KW-1185">Reference proteome</keyword>
<evidence type="ECO:0000313" key="2">
    <source>
        <dbReference type="Proteomes" id="UP000595249"/>
    </source>
</evidence>
<protein>
    <submittedName>
        <fullName evidence="1">Uncharacterized protein</fullName>
    </submittedName>
</protein>
<dbReference type="Proteomes" id="UP000595249">
    <property type="component" value="Segment"/>
</dbReference>
<organism evidence="1 2">
    <name type="scientific">Serratia phage vB_SmaS_Rovert</name>
    <dbReference type="NCBI Taxonomy" id="2777363"/>
    <lineage>
        <taxon>Viruses</taxon>
        <taxon>Duplodnaviria</taxon>
        <taxon>Heunggongvirae</taxon>
        <taxon>Uroviricota</taxon>
        <taxon>Caudoviricetes</taxon>
        <taxon>Rovertvirus</taxon>
        <taxon>Rovertvirus rovert</taxon>
    </lineage>
</organism>
<dbReference type="GeneID" id="80456991"/>